<dbReference type="PANTHER" id="PTHR42711:SF5">
    <property type="entry name" value="ABC TRANSPORTER ATP-BINDING PROTEIN NATA"/>
    <property type="match status" value="1"/>
</dbReference>
<dbReference type="GO" id="GO:0016887">
    <property type="term" value="F:ATP hydrolysis activity"/>
    <property type="evidence" value="ECO:0007669"/>
    <property type="project" value="InterPro"/>
</dbReference>
<keyword evidence="7" id="KW-1185">Reference proteome</keyword>
<dbReference type="InterPro" id="IPR017871">
    <property type="entry name" value="ABC_transporter-like_CS"/>
</dbReference>
<dbReference type="SMART" id="SM00382">
    <property type="entry name" value="AAA"/>
    <property type="match status" value="1"/>
</dbReference>
<feature type="domain" description="ABC transporter" evidence="5">
    <location>
        <begin position="6"/>
        <end position="233"/>
    </location>
</feature>
<dbReference type="PROSITE" id="PS00211">
    <property type="entry name" value="ABC_TRANSPORTER_1"/>
    <property type="match status" value="1"/>
</dbReference>
<dbReference type="InterPro" id="IPR003439">
    <property type="entry name" value="ABC_transporter-like_ATP-bd"/>
</dbReference>
<dbReference type="InterPro" id="IPR027417">
    <property type="entry name" value="P-loop_NTPase"/>
</dbReference>
<evidence type="ECO:0000256" key="1">
    <source>
        <dbReference type="ARBA" id="ARBA00005417"/>
    </source>
</evidence>
<dbReference type="Proteomes" id="UP000198897">
    <property type="component" value="Unassembled WGS sequence"/>
</dbReference>
<proteinExistence type="inferred from homology"/>
<dbReference type="InterPro" id="IPR003593">
    <property type="entry name" value="AAA+_ATPase"/>
</dbReference>
<evidence type="ECO:0000313" key="6">
    <source>
        <dbReference type="EMBL" id="SFG47687.1"/>
    </source>
</evidence>
<organism evidence="6 7">
    <name type="scientific">Halobacillus alkaliphilus</name>
    <dbReference type="NCBI Taxonomy" id="396056"/>
    <lineage>
        <taxon>Bacteria</taxon>
        <taxon>Bacillati</taxon>
        <taxon>Bacillota</taxon>
        <taxon>Bacilli</taxon>
        <taxon>Bacillales</taxon>
        <taxon>Bacillaceae</taxon>
        <taxon>Halobacillus</taxon>
    </lineage>
</organism>
<dbReference type="Pfam" id="PF00005">
    <property type="entry name" value="ABC_tran"/>
    <property type="match status" value="1"/>
</dbReference>
<evidence type="ECO:0000256" key="2">
    <source>
        <dbReference type="ARBA" id="ARBA00022448"/>
    </source>
</evidence>
<dbReference type="AlphaFoldDB" id="A0A1I2S9V5"/>
<dbReference type="PROSITE" id="PS50893">
    <property type="entry name" value="ABC_TRANSPORTER_2"/>
    <property type="match status" value="1"/>
</dbReference>
<dbReference type="EMBL" id="FOOG01000047">
    <property type="protein sequence ID" value="SFG47687.1"/>
    <property type="molecule type" value="Genomic_DNA"/>
</dbReference>
<gene>
    <name evidence="6" type="ORF">SAMN05216353_1477</name>
</gene>
<accession>A0A1I2S9V5</accession>
<dbReference type="GO" id="GO:0005524">
    <property type="term" value="F:ATP binding"/>
    <property type="evidence" value="ECO:0007669"/>
    <property type="project" value="UniProtKB-KW"/>
</dbReference>
<sequence>MQRMTLRLDNVTKKFGSFTAVDDLSLEIPEKQIFGFLGANGAGKTTTFRMILGLLDQTKGSISWNEGSIGYDQSHLIGYLPEERGLYPKLKVQEQLIYLAKLRGMNKSETVKELDYWLDRFKVPEYKNKKVEELSKGNQQKIQFISAVLHKPKLLILDEPFSGLDPVNVEMLKKAVVDLKEAGTSIVFSSHRMEHVEELCEYLCILHHGTPVVRGRLKDIKRSFGKKNIRVHADFDTAYLEQIPGVTKYKPVQDGCELEVEAENISQEVFRELQGKGFVRTFDLEEPTLNDIFIEKVGASYE</sequence>
<protein>
    <submittedName>
        <fullName evidence="6">ABC-2 type transport system ATP-binding protein</fullName>
    </submittedName>
</protein>
<evidence type="ECO:0000256" key="3">
    <source>
        <dbReference type="ARBA" id="ARBA00022741"/>
    </source>
</evidence>
<keyword evidence="3" id="KW-0547">Nucleotide-binding</keyword>
<reference evidence="7" key="1">
    <citation type="submission" date="2016-10" db="EMBL/GenBank/DDBJ databases">
        <authorList>
            <person name="Varghese N."/>
            <person name="Submissions S."/>
        </authorList>
    </citation>
    <scope>NUCLEOTIDE SEQUENCE [LARGE SCALE GENOMIC DNA]</scope>
    <source>
        <strain evidence="7">FP5</strain>
    </source>
</reference>
<comment type="similarity">
    <text evidence="1">Belongs to the ABC transporter superfamily.</text>
</comment>
<dbReference type="Gene3D" id="3.40.50.300">
    <property type="entry name" value="P-loop containing nucleotide triphosphate hydrolases"/>
    <property type="match status" value="1"/>
</dbReference>
<dbReference type="InterPro" id="IPR050763">
    <property type="entry name" value="ABC_transporter_ATP-binding"/>
</dbReference>
<dbReference type="InterPro" id="IPR025302">
    <property type="entry name" value="DrrA1/2-like_C"/>
</dbReference>
<dbReference type="Pfam" id="PF13732">
    <property type="entry name" value="DrrA1-3_C"/>
    <property type="match status" value="1"/>
</dbReference>
<evidence type="ECO:0000313" key="7">
    <source>
        <dbReference type="Proteomes" id="UP000198897"/>
    </source>
</evidence>
<dbReference type="SUPFAM" id="SSF52540">
    <property type="entry name" value="P-loop containing nucleoside triphosphate hydrolases"/>
    <property type="match status" value="1"/>
</dbReference>
<keyword evidence="2" id="KW-0813">Transport</keyword>
<keyword evidence="4 6" id="KW-0067">ATP-binding</keyword>
<name>A0A1I2S9V5_9BACI</name>
<dbReference type="PANTHER" id="PTHR42711">
    <property type="entry name" value="ABC TRANSPORTER ATP-BINDING PROTEIN"/>
    <property type="match status" value="1"/>
</dbReference>
<evidence type="ECO:0000259" key="5">
    <source>
        <dbReference type="PROSITE" id="PS50893"/>
    </source>
</evidence>
<evidence type="ECO:0000256" key="4">
    <source>
        <dbReference type="ARBA" id="ARBA00022840"/>
    </source>
</evidence>